<protein>
    <recommendedName>
        <fullName evidence="4">PASTA domain-containing protein</fullName>
    </recommendedName>
</protein>
<feature type="chain" id="PRO_5027089043" description="PASTA domain-containing protein" evidence="1">
    <location>
        <begin position="22"/>
        <end position="106"/>
    </location>
</feature>
<feature type="signal peptide" evidence="1">
    <location>
        <begin position="1"/>
        <end position="21"/>
    </location>
</feature>
<evidence type="ECO:0008006" key="4">
    <source>
        <dbReference type="Google" id="ProtNLM"/>
    </source>
</evidence>
<dbReference type="Proteomes" id="UP000473278">
    <property type="component" value="Unassembled WGS sequence"/>
</dbReference>
<evidence type="ECO:0000313" key="2">
    <source>
        <dbReference type="EMBL" id="NGP75838.1"/>
    </source>
</evidence>
<sequence length="106" mass="12053">MKKIYLFLFFTCFISVYSVEARPIADVLDLTVSNSITTSQYDLEAIINALEDLGFKVEAIETYKDPEVKKCTLTVKGIYDGKEVELIIVIEGMTCTELIKELMKKE</sequence>
<dbReference type="AlphaFoldDB" id="A0A6M1SUP9"/>
<keyword evidence="1" id="KW-0732">Signal</keyword>
<dbReference type="EMBL" id="JAALLT010000002">
    <property type="protein sequence ID" value="NGP75838.1"/>
    <property type="molecule type" value="Genomic_DNA"/>
</dbReference>
<proteinExistence type="predicted"/>
<accession>A0A6M1SUP9</accession>
<organism evidence="2 3">
    <name type="scientific">Halalkalibaculum roseum</name>
    <dbReference type="NCBI Taxonomy" id="2709311"/>
    <lineage>
        <taxon>Bacteria</taxon>
        <taxon>Pseudomonadati</taxon>
        <taxon>Balneolota</taxon>
        <taxon>Balneolia</taxon>
        <taxon>Balneolales</taxon>
        <taxon>Balneolaceae</taxon>
        <taxon>Halalkalibaculum</taxon>
    </lineage>
</organism>
<keyword evidence="3" id="KW-1185">Reference proteome</keyword>
<comment type="caution">
    <text evidence="2">The sequence shown here is derived from an EMBL/GenBank/DDBJ whole genome shotgun (WGS) entry which is preliminary data.</text>
</comment>
<reference evidence="2 3" key="1">
    <citation type="submission" date="2020-02" db="EMBL/GenBank/DDBJ databases">
        <title>Balneolaceae bacterium YR4-1, complete genome.</title>
        <authorList>
            <person name="Li Y."/>
            <person name="Wu S."/>
        </authorList>
    </citation>
    <scope>NUCLEOTIDE SEQUENCE [LARGE SCALE GENOMIC DNA]</scope>
    <source>
        <strain evidence="2 3">YR4-1</strain>
    </source>
</reference>
<name>A0A6M1SUP9_9BACT</name>
<dbReference type="RefSeq" id="WP_165139605.1">
    <property type="nucleotide sequence ID" value="NZ_JAALLT010000002.1"/>
</dbReference>
<evidence type="ECO:0000313" key="3">
    <source>
        <dbReference type="Proteomes" id="UP000473278"/>
    </source>
</evidence>
<evidence type="ECO:0000256" key="1">
    <source>
        <dbReference type="SAM" id="SignalP"/>
    </source>
</evidence>
<gene>
    <name evidence="2" type="ORF">G3570_04285</name>
</gene>